<dbReference type="PROSITE" id="PS51186">
    <property type="entry name" value="GNAT"/>
    <property type="match status" value="1"/>
</dbReference>
<proteinExistence type="predicted"/>
<dbReference type="GO" id="GO:0016747">
    <property type="term" value="F:acyltransferase activity, transferring groups other than amino-acyl groups"/>
    <property type="evidence" value="ECO:0007669"/>
    <property type="project" value="InterPro"/>
</dbReference>
<dbReference type="InterPro" id="IPR000182">
    <property type="entry name" value="GNAT_dom"/>
</dbReference>
<reference evidence="3" key="1">
    <citation type="submission" date="2015-03" db="EMBL/GenBank/DDBJ databases">
        <authorList>
            <person name="Urmite Genomes"/>
        </authorList>
    </citation>
    <scope>NUCLEOTIDE SEQUENCE [LARGE SCALE GENOMIC DNA]</scope>
    <source>
        <strain evidence="3">FF10</strain>
    </source>
</reference>
<dbReference type="Proteomes" id="UP000198604">
    <property type="component" value="Unassembled WGS sequence"/>
</dbReference>
<dbReference type="PANTHER" id="PTHR43792:SF1">
    <property type="entry name" value="N-ACETYLTRANSFERASE DOMAIN-CONTAINING PROTEIN"/>
    <property type="match status" value="1"/>
</dbReference>
<feature type="domain" description="N-acetyltransferase" evidence="1">
    <location>
        <begin position="8"/>
        <end position="171"/>
    </location>
</feature>
<dbReference type="InterPro" id="IPR051531">
    <property type="entry name" value="N-acetyltransferase"/>
</dbReference>
<dbReference type="Gene3D" id="3.40.630.30">
    <property type="match status" value="1"/>
</dbReference>
<dbReference type="PANTHER" id="PTHR43792">
    <property type="entry name" value="GNAT FAMILY, PUTATIVE (AFU_ORTHOLOGUE AFUA_3G00765)-RELATED-RELATED"/>
    <property type="match status" value="1"/>
</dbReference>
<evidence type="ECO:0000313" key="3">
    <source>
        <dbReference type="Proteomes" id="UP000198604"/>
    </source>
</evidence>
<dbReference type="SUPFAM" id="SSF55729">
    <property type="entry name" value="Acyl-CoA N-acyltransferases (Nat)"/>
    <property type="match status" value="1"/>
</dbReference>
<protein>
    <submittedName>
        <fullName evidence="2">Acetyltransferase</fullName>
    </submittedName>
</protein>
<gene>
    <name evidence="2" type="ORF">BN1356_01560</name>
</gene>
<accession>A0A0E4CT03</accession>
<keyword evidence="2" id="KW-0808">Transferase</keyword>
<dbReference type="STRING" id="1608583.BN1356_01560"/>
<dbReference type="OrthoDB" id="9801085at2"/>
<evidence type="ECO:0000259" key="1">
    <source>
        <dbReference type="PROSITE" id="PS51186"/>
    </source>
</evidence>
<dbReference type="Pfam" id="PF13302">
    <property type="entry name" value="Acetyltransf_3"/>
    <property type="match status" value="1"/>
</dbReference>
<dbReference type="InterPro" id="IPR016181">
    <property type="entry name" value="Acyl_CoA_acyltransferase"/>
</dbReference>
<dbReference type="EMBL" id="CTEN01000003">
    <property type="protein sequence ID" value="CQR25217.1"/>
    <property type="molecule type" value="Genomic_DNA"/>
</dbReference>
<dbReference type="RefSeq" id="WP_093650784.1">
    <property type="nucleotide sequence ID" value="NZ_CTEN01000003.1"/>
</dbReference>
<organism evidence="2 3">
    <name type="scientific">Streptococcus varani</name>
    <dbReference type="NCBI Taxonomy" id="1608583"/>
    <lineage>
        <taxon>Bacteria</taxon>
        <taxon>Bacillati</taxon>
        <taxon>Bacillota</taxon>
        <taxon>Bacilli</taxon>
        <taxon>Lactobacillales</taxon>
        <taxon>Streptococcaceae</taxon>
        <taxon>Streptococcus</taxon>
    </lineage>
</organism>
<sequence length="175" mass="20568">MQLKTKRLSIRPFEDKDGEDTFEIYRDEETCRFLLHEAWTEADFAEYFKKKLARRKLDKDSMLDLAVEYDGKVIGNINVFYTEMRDTVEIGYVFNKKYTGHGYAKEALSALVNILFKDYAVHRIQAKLDARNLASAKLCESIGMRREAHFIQDYWTKGEWTDSYIYGMLESDLPS</sequence>
<name>A0A0E4CT03_9STRE</name>
<dbReference type="AlphaFoldDB" id="A0A0E4CT03"/>
<keyword evidence="3" id="KW-1185">Reference proteome</keyword>
<evidence type="ECO:0000313" key="2">
    <source>
        <dbReference type="EMBL" id="CQR25217.1"/>
    </source>
</evidence>